<proteinExistence type="predicted"/>
<evidence type="ECO:0000256" key="1">
    <source>
        <dbReference type="SAM" id="Phobius"/>
    </source>
</evidence>
<dbReference type="Proteomes" id="UP000290809">
    <property type="component" value="Unassembled WGS sequence"/>
</dbReference>
<protein>
    <submittedName>
        <fullName evidence="2">Uncharacterized protein</fullName>
    </submittedName>
</protein>
<gene>
    <name evidence="2" type="ORF">DC041_0012127</name>
</gene>
<accession>A0A430Q7Y1</accession>
<feature type="non-terminal residue" evidence="2">
    <location>
        <position position="1"/>
    </location>
</feature>
<keyword evidence="1" id="KW-1133">Transmembrane helix</keyword>
<sequence length="123" mass="13969">IQGSCSSNYYSEKSILQFFLQKWPSSLSYHDDKFEEETLKQDREIKDVVEGLHQLSLPCRDDKFKIRSSRQCEAERVIDGIQSFWYCMNGLAVVGGVVLGAAALFGIGLAVGLGSKELRRRRY</sequence>
<keyword evidence="1" id="KW-0812">Transmembrane</keyword>
<evidence type="ECO:0000313" key="3">
    <source>
        <dbReference type="Proteomes" id="UP000290809"/>
    </source>
</evidence>
<keyword evidence="1" id="KW-0472">Membrane</keyword>
<dbReference type="AlphaFoldDB" id="A0A430Q7Y1"/>
<evidence type="ECO:0000313" key="2">
    <source>
        <dbReference type="EMBL" id="RTG83811.1"/>
    </source>
</evidence>
<organism evidence="2 3">
    <name type="scientific">Schistosoma bovis</name>
    <name type="common">Blood fluke</name>
    <dbReference type="NCBI Taxonomy" id="6184"/>
    <lineage>
        <taxon>Eukaryota</taxon>
        <taxon>Metazoa</taxon>
        <taxon>Spiralia</taxon>
        <taxon>Lophotrochozoa</taxon>
        <taxon>Platyhelminthes</taxon>
        <taxon>Trematoda</taxon>
        <taxon>Digenea</taxon>
        <taxon>Strigeidida</taxon>
        <taxon>Schistosomatoidea</taxon>
        <taxon>Schistosomatidae</taxon>
        <taxon>Schistosoma</taxon>
    </lineage>
</organism>
<reference evidence="2 3" key="1">
    <citation type="journal article" date="2019" name="PLoS Pathog.">
        <title>Genome sequence of the bovine parasite Schistosoma bovis Tanzania.</title>
        <authorList>
            <person name="Oey H."/>
            <person name="Zakrzewski M."/>
            <person name="Gobert G."/>
            <person name="Gravermann K."/>
            <person name="Stoye J."/>
            <person name="Jones M."/>
            <person name="Mcmanus D."/>
            <person name="Krause L."/>
        </authorList>
    </citation>
    <scope>NUCLEOTIDE SEQUENCE [LARGE SCALE GENOMIC DNA]</scope>
    <source>
        <strain evidence="2 3">TAN1997</strain>
    </source>
</reference>
<comment type="caution">
    <text evidence="2">The sequence shown here is derived from an EMBL/GenBank/DDBJ whole genome shotgun (WGS) entry which is preliminary data.</text>
</comment>
<feature type="transmembrane region" description="Helical" evidence="1">
    <location>
        <begin position="91"/>
        <end position="113"/>
    </location>
</feature>
<name>A0A430Q7Y1_SCHBO</name>
<keyword evidence="3" id="KW-1185">Reference proteome</keyword>
<dbReference type="EMBL" id="QMKO01002348">
    <property type="protein sequence ID" value="RTG83811.1"/>
    <property type="molecule type" value="Genomic_DNA"/>
</dbReference>